<dbReference type="EMBL" id="CP128399">
    <property type="protein sequence ID" value="WJW65776.1"/>
    <property type="molecule type" value="Genomic_DNA"/>
</dbReference>
<dbReference type="Gene3D" id="3.90.1750.20">
    <property type="entry name" value="Putative Large Serine Recombinase, Chain B, Domain 2"/>
    <property type="match status" value="1"/>
</dbReference>
<evidence type="ECO:0000256" key="2">
    <source>
        <dbReference type="ARBA" id="ARBA00023125"/>
    </source>
</evidence>
<dbReference type="RefSeq" id="WP_341467661.1">
    <property type="nucleotide sequence ID" value="NZ_CP128399.1"/>
</dbReference>
<proteinExistence type="predicted"/>
<dbReference type="PANTHER" id="PTHR30461:SF23">
    <property type="entry name" value="DNA RECOMBINASE-RELATED"/>
    <property type="match status" value="1"/>
</dbReference>
<feature type="active site" description="O-(5'-phospho-DNA)-serine intermediate" evidence="4">
    <location>
        <position position="11"/>
    </location>
</feature>
<evidence type="ECO:0000259" key="7">
    <source>
        <dbReference type="PROSITE" id="PS51737"/>
    </source>
</evidence>
<dbReference type="Pfam" id="PF00239">
    <property type="entry name" value="Resolvase"/>
    <property type="match status" value="1"/>
</dbReference>
<keyword evidence="9" id="KW-1185">Reference proteome</keyword>
<evidence type="ECO:0000256" key="3">
    <source>
        <dbReference type="ARBA" id="ARBA00023172"/>
    </source>
</evidence>
<dbReference type="SUPFAM" id="SSF53041">
    <property type="entry name" value="Resolvase-like"/>
    <property type="match status" value="1"/>
</dbReference>
<dbReference type="Gene3D" id="3.40.50.1390">
    <property type="entry name" value="Resolvase, N-terminal catalytic domain"/>
    <property type="match status" value="1"/>
</dbReference>
<reference evidence="8" key="1">
    <citation type="journal article" date="2024" name="Nature">
        <title>Anoxygenic phototroph of the Chloroflexota uses a type I reaction centre.</title>
        <authorList>
            <person name="Tsuji J.M."/>
            <person name="Shaw N.A."/>
            <person name="Nagashima S."/>
            <person name="Venkiteswaran J.J."/>
            <person name="Schiff S.L."/>
            <person name="Watanabe T."/>
            <person name="Fukui M."/>
            <person name="Hanada S."/>
            <person name="Tank M."/>
            <person name="Neufeld J.D."/>
        </authorList>
    </citation>
    <scope>NUCLEOTIDE SEQUENCE</scope>
    <source>
        <strain evidence="8">L227-S17</strain>
    </source>
</reference>
<keyword evidence="5" id="KW-0175">Coiled coil</keyword>
<dbReference type="InterPro" id="IPR011109">
    <property type="entry name" value="DNA_bind_recombinase_dom"/>
</dbReference>
<dbReference type="Pfam" id="PF07508">
    <property type="entry name" value="Recombinase"/>
    <property type="match status" value="1"/>
</dbReference>
<keyword evidence="3" id="KW-0233">DNA recombination</keyword>
<sequence>MMRIAVYIRVSTQRQAEAQTIEQQLSCLQTFCQSKEWSWPPAFIFRDDGYSGATLKRPGLDSLRDFAARASFDLLLITAPDRLARKYVHQMLLVEELEKLGCQLQFVEHPLSQDPHDQLLLQIRGAVAEYERSLIAERMRRGRLHKFQTGALLPWTSPPFGYRMGLAHPRDPAGLHLEPTEAAIVAEIFQRYLQPQQSLWGLVNYFTKIGLPTPSGKARWNKTSLRWILTNPVYSGTVFAQRSCHQPARKRYSAMIPVGKNNTTLKWRPSEEWIEVCQVEAIVTKEQFEQVQNKLRKNQLEASRNNTTHQYLLRAMLSCGSCKRAFHCRSAKGRGYYVCDGKKMLTQTGMDAKCTISRCPHTQQLDELVWQDLCALLQDPGILKQALERAQSGEWLPQELQSRQANLHKAIAKLGNQIERLTEAYLAGILLLEEYKRRRAEFEQRQASINEQLKELSASSARHLEVVKVAQNLEEFCHRIASSLEQANFEQKRQLVELLIDRIVITGEEVEIHYVVPTTPASEQVRFCYLRSTYTTMTAYKPGITVKSYSFRQPGFFEDLNHGFEDRVGIKILSGYCGDQQRSAGIDQVKHLDQMLLFPFRSDSHSGSILEIELDFS</sequence>
<accession>A0ABY9AYB8</accession>
<dbReference type="CDD" id="cd00338">
    <property type="entry name" value="Ser_Recombinase"/>
    <property type="match status" value="1"/>
</dbReference>
<evidence type="ECO:0000313" key="9">
    <source>
        <dbReference type="Proteomes" id="UP001431572"/>
    </source>
</evidence>
<dbReference type="InterPro" id="IPR006119">
    <property type="entry name" value="Resolv_N"/>
</dbReference>
<evidence type="ECO:0000259" key="6">
    <source>
        <dbReference type="PROSITE" id="PS51736"/>
    </source>
</evidence>
<dbReference type="PROSITE" id="PS51737">
    <property type="entry name" value="RECOMBINASE_DNA_BIND"/>
    <property type="match status" value="1"/>
</dbReference>
<dbReference type="PROSITE" id="PS51736">
    <property type="entry name" value="RECOMBINASES_3"/>
    <property type="match status" value="1"/>
</dbReference>
<dbReference type="InterPro" id="IPR006118">
    <property type="entry name" value="Recombinase_CS"/>
</dbReference>
<keyword evidence="2" id="KW-0238">DNA-binding</keyword>
<evidence type="ECO:0000256" key="5">
    <source>
        <dbReference type="SAM" id="Coils"/>
    </source>
</evidence>
<evidence type="ECO:0000256" key="4">
    <source>
        <dbReference type="PROSITE-ProRule" id="PRU10137"/>
    </source>
</evidence>
<dbReference type="Proteomes" id="UP001431572">
    <property type="component" value="Chromosome 1"/>
</dbReference>
<feature type="domain" description="Resolvase/invertase-type recombinase catalytic" evidence="6">
    <location>
        <begin position="3"/>
        <end position="150"/>
    </location>
</feature>
<feature type="domain" description="Recombinase" evidence="7">
    <location>
        <begin position="159"/>
        <end position="301"/>
    </location>
</feature>
<gene>
    <name evidence="8" type="ORF">OZ401_001555</name>
</gene>
<dbReference type="InterPro" id="IPR036162">
    <property type="entry name" value="Resolvase-like_N_sf"/>
</dbReference>
<dbReference type="InterPro" id="IPR038109">
    <property type="entry name" value="DNA_bind_recomb_sf"/>
</dbReference>
<dbReference type="PANTHER" id="PTHR30461">
    <property type="entry name" value="DNA-INVERTASE FROM LAMBDOID PROPHAGE"/>
    <property type="match status" value="1"/>
</dbReference>
<name>A0ABY9AYB8_9CHLR</name>
<dbReference type="SMART" id="SM00857">
    <property type="entry name" value="Resolvase"/>
    <property type="match status" value="1"/>
</dbReference>
<evidence type="ECO:0000256" key="1">
    <source>
        <dbReference type="ARBA" id="ARBA00022908"/>
    </source>
</evidence>
<protein>
    <submittedName>
        <fullName evidence="8">Recombinase family protein</fullName>
    </submittedName>
</protein>
<dbReference type="InterPro" id="IPR050639">
    <property type="entry name" value="SSR_resolvase"/>
</dbReference>
<evidence type="ECO:0000313" key="8">
    <source>
        <dbReference type="EMBL" id="WJW65776.1"/>
    </source>
</evidence>
<keyword evidence="1" id="KW-0229">DNA integration</keyword>
<dbReference type="PROSITE" id="PS00397">
    <property type="entry name" value="RECOMBINASES_1"/>
    <property type="match status" value="1"/>
</dbReference>
<feature type="coiled-coil region" evidence="5">
    <location>
        <begin position="404"/>
        <end position="459"/>
    </location>
</feature>
<organism evidence="8 9">
    <name type="scientific">Candidatus Chlorohelix allophototropha</name>
    <dbReference type="NCBI Taxonomy" id="3003348"/>
    <lineage>
        <taxon>Bacteria</taxon>
        <taxon>Bacillati</taxon>
        <taxon>Chloroflexota</taxon>
        <taxon>Chloroflexia</taxon>
        <taxon>Candidatus Chloroheliales</taxon>
        <taxon>Candidatus Chloroheliaceae</taxon>
        <taxon>Candidatus Chlorohelix</taxon>
    </lineage>
</organism>